<evidence type="ECO:0000313" key="3">
    <source>
        <dbReference type="Proteomes" id="UP001187192"/>
    </source>
</evidence>
<dbReference type="Proteomes" id="UP001187192">
    <property type="component" value="Unassembled WGS sequence"/>
</dbReference>
<feature type="region of interest" description="Disordered" evidence="1">
    <location>
        <begin position="44"/>
        <end position="68"/>
    </location>
</feature>
<dbReference type="AlphaFoldDB" id="A0AA88AIY1"/>
<organism evidence="2 3">
    <name type="scientific">Ficus carica</name>
    <name type="common">Common fig</name>
    <dbReference type="NCBI Taxonomy" id="3494"/>
    <lineage>
        <taxon>Eukaryota</taxon>
        <taxon>Viridiplantae</taxon>
        <taxon>Streptophyta</taxon>
        <taxon>Embryophyta</taxon>
        <taxon>Tracheophyta</taxon>
        <taxon>Spermatophyta</taxon>
        <taxon>Magnoliopsida</taxon>
        <taxon>eudicotyledons</taxon>
        <taxon>Gunneridae</taxon>
        <taxon>Pentapetalae</taxon>
        <taxon>rosids</taxon>
        <taxon>fabids</taxon>
        <taxon>Rosales</taxon>
        <taxon>Moraceae</taxon>
        <taxon>Ficeae</taxon>
        <taxon>Ficus</taxon>
    </lineage>
</organism>
<accession>A0AA88AIY1</accession>
<feature type="compositionally biased region" description="Basic residues" evidence="1">
    <location>
        <begin position="44"/>
        <end position="55"/>
    </location>
</feature>
<keyword evidence="3" id="KW-1185">Reference proteome</keyword>
<reference evidence="2" key="1">
    <citation type="submission" date="2023-07" db="EMBL/GenBank/DDBJ databases">
        <title>draft genome sequence of fig (Ficus carica).</title>
        <authorList>
            <person name="Takahashi T."/>
            <person name="Nishimura K."/>
        </authorList>
    </citation>
    <scope>NUCLEOTIDE SEQUENCE</scope>
</reference>
<evidence type="ECO:0000313" key="2">
    <source>
        <dbReference type="EMBL" id="GMN56309.1"/>
    </source>
</evidence>
<evidence type="ECO:0000256" key="1">
    <source>
        <dbReference type="SAM" id="MobiDB-lite"/>
    </source>
</evidence>
<gene>
    <name evidence="2" type="ORF">TIFTF001_025427</name>
</gene>
<sequence>MKEGNGRGLQNKVENLPWLPRKVQLPTAASSSHDCHVKVKRTLALRQKGQKKGKRPKDTPVAVGKNGK</sequence>
<name>A0AA88AIY1_FICCA</name>
<comment type="caution">
    <text evidence="2">The sequence shown here is derived from an EMBL/GenBank/DDBJ whole genome shotgun (WGS) entry which is preliminary data.</text>
</comment>
<proteinExistence type="predicted"/>
<dbReference type="EMBL" id="BTGU01000063">
    <property type="protein sequence ID" value="GMN56309.1"/>
    <property type="molecule type" value="Genomic_DNA"/>
</dbReference>
<protein>
    <submittedName>
        <fullName evidence="2">Uncharacterized protein</fullName>
    </submittedName>
</protein>